<dbReference type="GO" id="GO:0003677">
    <property type="term" value="F:DNA binding"/>
    <property type="evidence" value="ECO:0007669"/>
    <property type="project" value="InterPro"/>
</dbReference>
<dbReference type="InterPro" id="IPR001387">
    <property type="entry name" value="Cro/C1-type_HTH"/>
</dbReference>
<dbReference type="Gene3D" id="1.10.260.40">
    <property type="entry name" value="lambda repressor-like DNA-binding domains"/>
    <property type="match status" value="1"/>
</dbReference>
<dbReference type="Pfam" id="PF13560">
    <property type="entry name" value="HTH_31"/>
    <property type="match status" value="1"/>
</dbReference>
<dbReference type="Pfam" id="PF19054">
    <property type="entry name" value="DUF5753"/>
    <property type="match status" value="1"/>
</dbReference>
<gene>
    <name evidence="2" type="ORF">BJ970_005798</name>
</gene>
<dbReference type="RefSeq" id="WP_184729868.1">
    <property type="nucleotide sequence ID" value="NZ_JACHIW010000002.1"/>
</dbReference>
<comment type="caution">
    <text evidence="2">The sequence shown here is derived from an EMBL/GenBank/DDBJ whole genome shotgun (WGS) entry which is preliminary data.</text>
</comment>
<accession>A0A840QHR3</accession>
<dbReference type="CDD" id="cd00093">
    <property type="entry name" value="HTH_XRE"/>
    <property type="match status" value="1"/>
</dbReference>
<proteinExistence type="predicted"/>
<name>A0A840QHR3_9PSEU</name>
<dbReference type="AlphaFoldDB" id="A0A840QHR3"/>
<dbReference type="InterPro" id="IPR043917">
    <property type="entry name" value="DUF5753"/>
</dbReference>
<reference evidence="2 3" key="1">
    <citation type="submission" date="2020-08" db="EMBL/GenBank/DDBJ databases">
        <title>Sequencing the genomes of 1000 actinobacteria strains.</title>
        <authorList>
            <person name="Klenk H.-P."/>
        </authorList>
    </citation>
    <scope>NUCLEOTIDE SEQUENCE [LARGE SCALE GENOMIC DNA]</scope>
    <source>
        <strain evidence="2 3">DSM 45584</strain>
    </source>
</reference>
<protein>
    <submittedName>
        <fullName evidence="2">Transcriptional regulator with XRE-family HTH domain</fullName>
    </submittedName>
</protein>
<dbReference type="SUPFAM" id="SSF47413">
    <property type="entry name" value="lambda repressor-like DNA-binding domains"/>
    <property type="match status" value="1"/>
</dbReference>
<evidence type="ECO:0000313" key="2">
    <source>
        <dbReference type="EMBL" id="MBB5158199.1"/>
    </source>
</evidence>
<dbReference type="EMBL" id="JACHIW010000002">
    <property type="protein sequence ID" value="MBB5158199.1"/>
    <property type="molecule type" value="Genomic_DNA"/>
</dbReference>
<dbReference type="Proteomes" id="UP000584374">
    <property type="component" value="Unassembled WGS sequence"/>
</dbReference>
<sequence>MSTGPSNPTALKRWFFFTLRRLREKKDLSRGDAATAIRGTVKTIEHVEVGRRLPTPLQLDKLLELYGVPERTEFFQDLLVRAKKGRDWWVNFDFEADELPEFFKLFLGLESEAEQIEGWDARVVPGLFQTPTYAEAVVRADDPQLPDDEVARRVRLRQARQSTVLDRQQPPAVWRVIHENALRLPVGGPEVTREQLEALLALMGRPNITVQVLPVDAGAHTGIEGSFTFLTFAPELEDPGLVHTETLIRSLYYEQPEELVRYRKALRLLQVQACKPEEAPTYIRTIMKEL</sequence>
<evidence type="ECO:0000313" key="3">
    <source>
        <dbReference type="Proteomes" id="UP000584374"/>
    </source>
</evidence>
<dbReference type="SMART" id="SM00530">
    <property type="entry name" value="HTH_XRE"/>
    <property type="match status" value="1"/>
</dbReference>
<dbReference type="InterPro" id="IPR010982">
    <property type="entry name" value="Lambda_DNA-bd_dom_sf"/>
</dbReference>
<dbReference type="PROSITE" id="PS50943">
    <property type="entry name" value="HTH_CROC1"/>
    <property type="match status" value="1"/>
</dbReference>
<evidence type="ECO:0000259" key="1">
    <source>
        <dbReference type="PROSITE" id="PS50943"/>
    </source>
</evidence>
<feature type="domain" description="HTH cro/C1-type" evidence="1">
    <location>
        <begin position="19"/>
        <end position="74"/>
    </location>
</feature>
<organism evidence="2 3">
    <name type="scientific">Saccharopolyspora phatthalungensis</name>
    <dbReference type="NCBI Taxonomy" id="664693"/>
    <lineage>
        <taxon>Bacteria</taxon>
        <taxon>Bacillati</taxon>
        <taxon>Actinomycetota</taxon>
        <taxon>Actinomycetes</taxon>
        <taxon>Pseudonocardiales</taxon>
        <taxon>Pseudonocardiaceae</taxon>
        <taxon>Saccharopolyspora</taxon>
    </lineage>
</organism>
<keyword evidence="3" id="KW-1185">Reference proteome</keyword>